<feature type="transmembrane region" description="Helical" evidence="4">
    <location>
        <begin position="345"/>
        <end position="363"/>
    </location>
</feature>
<feature type="transmembrane region" description="Helical" evidence="4">
    <location>
        <begin position="129"/>
        <end position="149"/>
    </location>
</feature>
<feature type="region of interest" description="Disordered" evidence="3">
    <location>
        <begin position="1"/>
        <end position="38"/>
    </location>
</feature>
<feature type="transmembrane region" description="Helical" evidence="4">
    <location>
        <begin position="414"/>
        <end position="434"/>
    </location>
</feature>
<dbReference type="SUPFAM" id="SSF103473">
    <property type="entry name" value="MFS general substrate transporter"/>
    <property type="match status" value="1"/>
</dbReference>
<dbReference type="AlphaFoldDB" id="N1PK20"/>
<name>N1PK20_DOTSN</name>
<sequence>MAQGVQKNGQRYTAGLEKSEEATSQHDDTAPTTETIPSIIEPTANAPIDADIPPDGGYAWVVCGAISMINGFTWGIAASYGVYISQYLATDYFPGATPLDYALIGGLEFGVAMVISPICTILTRDVGRFWIMSAGCVMFAGGYIAASFAKEIWQLYLTQGVLVGLGLGCVFIPSVQKRSLAGGIASAGSGFSGLAFSLGTNAMIEQISLGWALRMTGILCLVGNFCGTCLVRDRNKMVKPPQMGFAVHLLKRYDCLLLIGWAFINLFGYMTVLYSLSNYAVQVGGLTQSQASVLTAILNLGTGVGRPALGVISDHCGRTQTAAVVTLLNAAFIFAFWIPATSYGFLIFYALIAGATVGIYWMTVGPLCAEVAGLAEVPSFPSIQWLTAVLPTTFAEVIALYLRRPAKGRWDYLYTQLFAAIAFLVASLCLFELWRIKANRGELTRSRWHKR</sequence>
<keyword evidence="4" id="KW-1133">Transmembrane helix</keyword>
<evidence type="ECO:0000256" key="2">
    <source>
        <dbReference type="ARBA" id="ARBA00006727"/>
    </source>
</evidence>
<feature type="transmembrane region" description="Helical" evidence="4">
    <location>
        <begin position="58"/>
        <end position="81"/>
    </location>
</feature>
<dbReference type="OMA" id="TINCFTW"/>
<dbReference type="GO" id="GO:0016020">
    <property type="term" value="C:membrane"/>
    <property type="evidence" value="ECO:0007669"/>
    <property type="project" value="UniProtKB-SubCell"/>
</dbReference>
<keyword evidence="4" id="KW-0472">Membrane</keyword>
<gene>
    <name evidence="5" type="ORF">DOTSEDRAFT_90041</name>
</gene>
<dbReference type="PANTHER" id="PTHR11360:SF315">
    <property type="entry name" value="TRANSPORTER MCH2-RELATED"/>
    <property type="match status" value="1"/>
</dbReference>
<reference evidence="5 6" key="2">
    <citation type="journal article" date="2012" name="PLoS Pathog.">
        <title>Diverse lifestyles and strategies of plant pathogenesis encoded in the genomes of eighteen Dothideomycetes fungi.</title>
        <authorList>
            <person name="Ohm R.A."/>
            <person name="Feau N."/>
            <person name="Henrissat B."/>
            <person name="Schoch C.L."/>
            <person name="Horwitz B.A."/>
            <person name="Barry K.W."/>
            <person name="Condon B.J."/>
            <person name="Copeland A.C."/>
            <person name="Dhillon B."/>
            <person name="Glaser F."/>
            <person name="Hesse C.N."/>
            <person name="Kosti I."/>
            <person name="LaButti K."/>
            <person name="Lindquist E.A."/>
            <person name="Lucas S."/>
            <person name="Salamov A.A."/>
            <person name="Bradshaw R.E."/>
            <person name="Ciuffetti L."/>
            <person name="Hamelin R.C."/>
            <person name="Kema G.H.J."/>
            <person name="Lawrence C."/>
            <person name="Scott J.A."/>
            <person name="Spatafora J.W."/>
            <person name="Turgeon B.G."/>
            <person name="de Wit P.J.G.M."/>
            <person name="Zhong S."/>
            <person name="Goodwin S.B."/>
            <person name="Grigoriev I.V."/>
        </authorList>
    </citation>
    <scope>NUCLEOTIDE SEQUENCE [LARGE SCALE GENOMIC DNA]</scope>
    <source>
        <strain evidence="6">NZE10 / CBS 128990</strain>
    </source>
</reference>
<evidence type="ECO:0000313" key="5">
    <source>
        <dbReference type="EMBL" id="EME42737.1"/>
    </source>
</evidence>
<keyword evidence="6" id="KW-1185">Reference proteome</keyword>
<dbReference type="EMBL" id="KB446541">
    <property type="protein sequence ID" value="EME42737.1"/>
    <property type="molecule type" value="Genomic_DNA"/>
</dbReference>
<dbReference type="OrthoDB" id="6499973at2759"/>
<feature type="compositionally biased region" description="Basic and acidic residues" evidence="3">
    <location>
        <begin position="17"/>
        <end position="29"/>
    </location>
</feature>
<feature type="transmembrane region" description="Helical" evidence="4">
    <location>
        <begin position="180"/>
        <end position="199"/>
    </location>
</feature>
<feature type="transmembrane region" description="Helical" evidence="4">
    <location>
        <begin position="253"/>
        <end position="276"/>
    </location>
</feature>
<feature type="transmembrane region" description="Helical" evidence="4">
    <location>
        <begin position="155"/>
        <end position="173"/>
    </location>
</feature>
<evidence type="ECO:0000256" key="3">
    <source>
        <dbReference type="SAM" id="MobiDB-lite"/>
    </source>
</evidence>
<dbReference type="GO" id="GO:0022857">
    <property type="term" value="F:transmembrane transporter activity"/>
    <property type="evidence" value="ECO:0007669"/>
    <property type="project" value="InterPro"/>
</dbReference>
<dbReference type="HOGENOM" id="CLU_001265_1_2_1"/>
<evidence type="ECO:0000313" key="6">
    <source>
        <dbReference type="Proteomes" id="UP000016933"/>
    </source>
</evidence>
<accession>N1PK20</accession>
<dbReference type="PANTHER" id="PTHR11360">
    <property type="entry name" value="MONOCARBOXYLATE TRANSPORTER"/>
    <property type="match status" value="1"/>
</dbReference>
<feature type="transmembrane region" description="Helical" evidence="4">
    <location>
        <begin position="319"/>
        <end position="338"/>
    </location>
</feature>
<dbReference type="InterPro" id="IPR011701">
    <property type="entry name" value="MFS"/>
</dbReference>
<comment type="similarity">
    <text evidence="2">Belongs to the major facilitator superfamily. Monocarboxylate porter (TC 2.A.1.13) family.</text>
</comment>
<keyword evidence="4" id="KW-0812">Transmembrane</keyword>
<feature type="compositionally biased region" description="Polar residues" evidence="3">
    <location>
        <begin position="1"/>
        <end position="11"/>
    </location>
</feature>
<evidence type="ECO:0000256" key="4">
    <source>
        <dbReference type="SAM" id="Phobius"/>
    </source>
</evidence>
<reference evidence="6" key="1">
    <citation type="journal article" date="2012" name="PLoS Genet.">
        <title>The genomes of the fungal plant pathogens Cladosporium fulvum and Dothistroma septosporum reveal adaptation to different hosts and lifestyles but also signatures of common ancestry.</title>
        <authorList>
            <person name="de Wit P.J.G.M."/>
            <person name="van der Burgt A."/>
            <person name="Oekmen B."/>
            <person name="Stergiopoulos I."/>
            <person name="Abd-Elsalam K.A."/>
            <person name="Aerts A.L."/>
            <person name="Bahkali A.H."/>
            <person name="Beenen H.G."/>
            <person name="Chettri P."/>
            <person name="Cox M.P."/>
            <person name="Datema E."/>
            <person name="de Vries R.P."/>
            <person name="Dhillon B."/>
            <person name="Ganley A.R."/>
            <person name="Griffiths S.A."/>
            <person name="Guo Y."/>
            <person name="Hamelin R.C."/>
            <person name="Henrissat B."/>
            <person name="Kabir M.S."/>
            <person name="Jashni M.K."/>
            <person name="Kema G."/>
            <person name="Klaubauf S."/>
            <person name="Lapidus A."/>
            <person name="Levasseur A."/>
            <person name="Lindquist E."/>
            <person name="Mehrabi R."/>
            <person name="Ohm R.A."/>
            <person name="Owen T.J."/>
            <person name="Salamov A."/>
            <person name="Schwelm A."/>
            <person name="Schijlen E."/>
            <person name="Sun H."/>
            <person name="van den Burg H.A."/>
            <person name="van Ham R.C.H.J."/>
            <person name="Zhang S."/>
            <person name="Goodwin S.B."/>
            <person name="Grigoriev I.V."/>
            <person name="Collemare J."/>
            <person name="Bradshaw R.E."/>
        </authorList>
    </citation>
    <scope>NUCLEOTIDE SEQUENCE [LARGE SCALE GENOMIC DNA]</scope>
    <source>
        <strain evidence="6">NZE10 / CBS 128990</strain>
    </source>
</reference>
<evidence type="ECO:0000256" key="1">
    <source>
        <dbReference type="ARBA" id="ARBA00004141"/>
    </source>
</evidence>
<evidence type="ECO:0008006" key="7">
    <source>
        <dbReference type="Google" id="ProtNLM"/>
    </source>
</evidence>
<proteinExistence type="inferred from homology"/>
<organism evidence="5 6">
    <name type="scientific">Dothistroma septosporum (strain NZE10 / CBS 128990)</name>
    <name type="common">Red band needle blight fungus</name>
    <name type="synonym">Mycosphaerella pini</name>
    <dbReference type="NCBI Taxonomy" id="675120"/>
    <lineage>
        <taxon>Eukaryota</taxon>
        <taxon>Fungi</taxon>
        <taxon>Dikarya</taxon>
        <taxon>Ascomycota</taxon>
        <taxon>Pezizomycotina</taxon>
        <taxon>Dothideomycetes</taxon>
        <taxon>Dothideomycetidae</taxon>
        <taxon>Mycosphaerellales</taxon>
        <taxon>Mycosphaerellaceae</taxon>
        <taxon>Dothistroma</taxon>
    </lineage>
</organism>
<dbReference type="eggNOG" id="KOG2504">
    <property type="taxonomic scope" value="Eukaryota"/>
</dbReference>
<feature type="transmembrane region" description="Helical" evidence="4">
    <location>
        <begin position="101"/>
        <end position="122"/>
    </location>
</feature>
<comment type="subcellular location">
    <subcellularLocation>
        <location evidence="1">Membrane</location>
        <topology evidence="1">Multi-pass membrane protein</topology>
    </subcellularLocation>
</comment>
<feature type="transmembrane region" description="Helical" evidence="4">
    <location>
        <begin position="211"/>
        <end position="232"/>
    </location>
</feature>
<dbReference type="Pfam" id="PF07690">
    <property type="entry name" value="MFS_1"/>
    <property type="match status" value="1"/>
</dbReference>
<dbReference type="Gene3D" id="1.20.1250.20">
    <property type="entry name" value="MFS general substrate transporter like domains"/>
    <property type="match status" value="2"/>
</dbReference>
<protein>
    <recommendedName>
        <fullName evidence="7">Major facilitator superfamily (MFS) profile domain-containing protein</fullName>
    </recommendedName>
</protein>
<dbReference type="InterPro" id="IPR036259">
    <property type="entry name" value="MFS_trans_sf"/>
</dbReference>
<dbReference type="Proteomes" id="UP000016933">
    <property type="component" value="Unassembled WGS sequence"/>
</dbReference>
<dbReference type="InterPro" id="IPR050327">
    <property type="entry name" value="Proton-linked_MCT"/>
</dbReference>